<protein>
    <submittedName>
        <fullName evidence="2">Uncharacterized protein</fullName>
    </submittedName>
</protein>
<feature type="compositionally biased region" description="Acidic residues" evidence="1">
    <location>
        <begin position="80"/>
        <end position="95"/>
    </location>
</feature>
<comment type="caution">
    <text evidence="2">The sequence shown here is derived from an EMBL/GenBank/DDBJ whole genome shotgun (WGS) entry which is preliminary data.</text>
</comment>
<proteinExistence type="predicted"/>
<feature type="region of interest" description="Disordered" evidence="1">
    <location>
        <begin position="73"/>
        <end position="103"/>
    </location>
</feature>
<sequence length="134" mass="15294">MVTVVIFNLRDVMRNVQTQFKIPHHGLTHANPIIDIDLANLLAWLEAHLLQTYVKDRAGRTKFCGTKRNVVLKKPAGTEQDTEDNEEEENESETDVFERTEVEADDLMQDDEEFVAMADELMGMAEEIVGTELM</sequence>
<evidence type="ECO:0000313" key="3">
    <source>
        <dbReference type="Proteomes" id="UP001221757"/>
    </source>
</evidence>
<dbReference type="Proteomes" id="UP001221757">
    <property type="component" value="Unassembled WGS sequence"/>
</dbReference>
<dbReference type="EMBL" id="JARKIE010000086">
    <property type="protein sequence ID" value="KAJ7687628.1"/>
    <property type="molecule type" value="Genomic_DNA"/>
</dbReference>
<reference evidence="2" key="1">
    <citation type="submission" date="2023-03" db="EMBL/GenBank/DDBJ databases">
        <title>Massive genome expansion in bonnet fungi (Mycena s.s.) driven by repeated elements and novel gene families across ecological guilds.</title>
        <authorList>
            <consortium name="Lawrence Berkeley National Laboratory"/>
            <person name="Harder C.B."/>
            <person name="Miyauchi S."/>
            <person name="Viragh M."/>
            <person name="Kuo A."/>
            <person name="Thoen E."/>
            <person name="Andreopoulos B."/>
            <person name="Lu D."/>
            <person name="Skrede I."/>
            <person name="Drula E."/>
            <person name="Henrissat B."/>
            <person name="Morin E."/>
            <person name="Kohler A."/>
            <person name="Barry K."/>
            <person name="LaButti K."/>
            <person name="Morin E."/>
            <person name="Salamov A."/>
            <person name="Lipzen A."/>
            <person name="Mereny Z."/>
            <person name="Hegedus B."/>
            <person name="Baldrian P."/>
            <person name="Stursova M."/>
            <person name="Weitz H."/>
            <person name="Taylor A."/>
            <person name="Grigoriev I.V."/>
            <person name="Nagy L.G."/>
            <person name="Martin F."/>
            <person name="Kauserud H."/>
        </authorList>
    </citation>
    <scope>NUCLEOTIDE SEQUENCE</scope>
    <source>
        <strain evidence="2">CBHHK067</strain>
    </source>
</reference>
<dbReference type="AlphaFoldDB" id="A0AAD7GC80"/>
<accession>A0AAD7GC80</accession>
<name>A0AAD7GC80_MYCRO</name>
<evidence type="ECO:0000256" key="1">
    <source>
        <dbReference type="SAM" id="MobiDB-lite"/>
    </source>
</evidence>
<organism evidence="2 3">
    <name type="scientific">Mycena rosella</name>
    <name type="common">Pink bonnet</name>
    <name type="synonym">Agaricus rosellus</name>
    <dbReference type="NCBI Taxonomy" id="1033263"/>
    <lineage>
        <taxon>Eukaryota</taxon>
        <taxon>Fungi</taxon>
        <taxon>Dikarya</taxon>
        <taxon>Basidiomycota</taxon>
        <taxon>Agaricomycotina</taxon>
        <taxon>Agaricomycetes</taxon>
        <taxon>Agaricomycetidae</taxon>
        <taxon>Agaricales</taxon>
        <taxon>Marasmiineae</taxon>
        <taxon>Mycenaceae</taxon>
        <taxon>Mycena</taxon>
    </lineage>
</organism>
<gene>
    <name evidence="2" type="ORF">B0H17DRAFT_1203520</name>
</gene>
<keyword evidence="3" id="KW-1185">Reference proteome</keyword>
<evidence type="ECO:0000313" key="2">
    <source>
        <dbReference type="EMBL" id="KAJ7687628.1"/>
    </source>
</evidence>